<dbReference type="STRING" id="1128400.I2FZW0"/>
<proteinExistence type="inferred from homology"/>
<dbReference type="HOGENOM" id="CLU_004536_1_0_1"/>
<dbReference type="GO" id="GO:0000724">
    <property type="term" value="P:double-strand break repair via homologous recombination"/>
    <property type="evidence" value="ECO:0007669"/>
    <property type="project" value="TreeGrafter"/>
</dbReference>
<feature type="compositionally biased region" description="Polar residues" evidence="14">
    <location>
        <begin position="1212"/>
        <end position="1238"/>
    </location>
</feature>
<feature type="region of interest" description="Disordered" evidence="14">
    <location>
        <begin position="1142"/>
        <end position="1182"/>
    </location>
</feature>
<feature type="region of interest" description="Disordered" evidence="14">
    <location>
        <begin position="179"/>
        <end position="219"/>
    </location>
</feature>
<dbReference type="GO" id="GO:0043138">
    <property type="term" value="F:3'-5' DNA helicase activity"/>
    <property type="evidence" value="ECO:0007669"/>
    <property type="project" value="UniProtKB-EC"/>
</dbReference>
<dbReference type="InterPro" id="IPR036388">
    <property type="entry name" value="WH-like_DNA-bd_sf"/>
</dbReference>
<comment type="subcellular location">
    <subcellularLocation>
        <location evidence="1">Nucleus</location>
    </subcellularLocation>
</comment>
<dbReference type="Pfam" id="PF00271">
    <property type="entry name" value="Helicase_C"/>
    <property type="match status" value="1"/>
</dbReference>
<feature type="compositionally biased region" description="Low complexity" evidence="14">
    <location>
        <begin position="91"/>
        <end position="107"/>
    </location>
</feature>
<dbReference type="GO" id="GO:0009378">
    <property type="term" value="F:four-way junction helicase activity"/>
    <property type="evidence" value="ECO:0007669"/>
    <property type="project" value="TreeGrafter"/>
</dbReference>
<dbReference type="NCBIfam" id="TIGR00614">
    <property type="entry name" value="recQ_fam"/>
    <property type="match status" value="1"/>
</dbReference>
<evidence type="ECO:0000256" key="2">
    <source>
        <dbReference type="ARBA" id="ARBA00005446"/>
    </source>
</evidence>
<dbReference type="GO" id="GO:0005694">
    <property type="term" value="C:chromosome"/>
    <property type="evidence" value="ECO:0007669"/>
    <property type="project" value="TreeGrafter"/>
</dbReference>
<keyword evidence="4" id="KW-0227">DNA damage</keyword>
<comment type="similarity">
    <text evidence="2">Belongs to the helicase family. RecQ subfamily.</text>
</comment>
<dbReference type="FunFam" id="3.40.50.300:FF:000296">
    <property type="entry name" value="ATP-dependent DNA helicase RecQ"/>
    <property type="match status" value="1"/>
</dbReference>
<evidence type="ECO:0000259" key="16">
    <source>
        <dbReference type="PROSITE" id="PS51194"/>
    </source>
</evidence>
<evidence type="ECO:0000256" key="9">
    <source>
        <dbReference type="ARBA" id="ARBA00023204"/>
    </source>
</evidence>
<evidence type="ECO:0000256" key="12">
    <source>
        <dbReference type="ARBA" id="ARBA00034617"/>
    </source>
</evidence>
<feature type="compositionally biased region" description="Acidic residues" evidence="14">
    <location>
        <begin position="1042"/>
        <end position="1051"/>
    </location>
</feature>
<evidence type="ECO:0000256" key="10">
    <source>
        <dbReference type="ARBA" id="ARBA00023235"/>
    </source>
</evidence>
<dbReference type="SMART" id="SM00487">
    <property type="entry name" value="DEXDc"/>
    <property type="match status" value="1"/>
</dbReference>
<evidence type="ECO:0000256" key="11">
    <source>
        <dbReference type="ARBA" id="ARBA00023242"/>
    </source>
</evidence>
<dbReference type="PANTHER" id="PTHR13710">
    <property type="entry name" value="DNA HELICASE RECQ FAMILY MEMBER"/>
    <property type="match status" value="1"/>
</dbReference>
<dbReference type="Gene3D" id="1.10.10.10">
    <property type="entry name" value="Winged helix-like DNA-binding domain superfamily/Winged helix DNA-binding domain"/>
    <property type="match status" value="1"/>
</dbReference>
<dbReference type="Pfam" id="PF16124">
    <property type="entry name" value="RecQ_Zn_bind"/>
    <property type="match status" value="1"/>
</dbReference>
<dbReference type="InterPro" id="IPR004589">
    <property type="entry name" value="DNA_helicase_ATP-dep_RecQ"/>
</dbReference>
<keyword evidence="6 17" id="KW-0347">Helicase</keyword>
<feature type="domain" description="Helicase ATP-binding" evidence="15">
    <location>
        <begin position="430"/>
        <end position="607"/>
    </location>
</feature>
<gene>
    <name evidence="17" type="ORF">UHOR_04532</name>
</gene>
<evidence type="ECO:0000256" key="7">
    <source>
        <dbReference type="ARBA" id="ARBA00022840"/>
    </source>
</evidence>
<feature type="region of interest" description="Disordered" evidence="14">
    <location>
        <begin position="945"/>
        <end position="965"/>
    </location>
</feature>
<comment type="catalytic activity">
    <reaction evidence="12">
        <text>Couples ATP hydrolysis with the unwinding of duplex DNA by translocating in the 3'-5' direction.</text>
        <dbReference type="EC" id="5.6.2.4"/>
    </reaction>
</comment>
<keyword evidence="18" id="KW-1185">Reference proteome</keyword>
<dbReference type="PROSITE" id="PS51192">
    <property type="entry name" value="HELICASE_ATP_BIND_1"/>
    <property type="match status" value="1"/>
</dbReference>
<dbReference type="InterPro" id="IPR018982">
    <property type="entry name" value="RQC_domain"/>
</dbReference>
<dbReference type="GO" id="GO:0005634">
    <property type="term" value="C:nucleus"/>
    <property type="evidence" value="ECO:0007669"/>
    <property type="project" value="UniProtKB-SubCell"/>
</dbReference>
<keyword evidence="11" id="KW-0539">Nucleus</keyword>
<dbReference type="EMBL" id="CAGI01000174">
    <property type="protein sequence ID" value="CCF52453.1"/>
    <property type="molecule type" value="Genomic_DNA"/>
</dbReference>
<dbReference type="InterPro" id="IPR036390">
    <property type="entry name" value="WH_DNA-bd_sf"/>
</dbReference>
<dbReference type="SMART" id="SM00956">
    <property type="entry name" value="RQC"/>
    <property type="match status" value="1"/>
</dbReference>
<feature type="compositionally biased region" description="Acidic residues" evidence="14">
    <location>
        <begin position="1001"/>
        <end position="1020"/>
    </location>
</feature>
<keyword evidence="8" id="KW-0238">DNA-binding</keyword>
<feature type="compositionally biased region" description="Basic and acidic residues" evidence="14">
    <location>
        <begin position="39"/>
        <end position="51"/>
    </location>
</feature>
<feature type="compositionally biased region" description="Polar residues" evidence="14">
    <location>
        <begin position="268"/>
        <end position="281"/>
    </location>
</feature>
<dbReference type="Pfam" id="PF09382">
    <property type="entry name" value="RQC"/>
    <property type="match status" value="1"/>
</dbReference>
<dbReference type="GO" id="GO:0006260">
    <property type="term" value="P:DNA replication"/>
    <property type="evidence" value="ECO:0007669"/>
    <property type="project" value="InterPro"/>
</dbReference>
<feature type="compositionally biased region" description="Polar residues" evidence="14">
    <location>
        <begin position="184"/>
        <end position="198"/>
    </location>
</feature>
<dbReference type="InterPro" id="IPR002464">
    <property type="entry name" value="DNA/RNA_helicase_DEAH_CS"/>
</dbReference>
<dbReference type="GO" id="GO:0016787">
    <property type="term" value="F:hydrolase activity"/>
    <property type="evidence" value="ECO:0007669"/>
    <property type="project" value="UniProtKB-KW"/>
</dbReference>
<evidence type="ECO:0000256" key="4">
    <source>
        <dbReference type="ARBA" id="ARBA00022763"/>
    </source>
</evidence>
<evidence type="ECO:0000313" key="17">
    <source>
        <dbReference type="EMBL" id="CCF52453.1"/>
    </source>
</evidence>
<dbReference type="GO" id="GO:0003677">
    <property type="term" value="F:DNA binding"/>
    <property type="evidence" value="ECO:0007669"/>
    <property type="project" value="UniProtKB-KW"/>
</dbReference>
<evidence type="ECO:0000256" key="5">
    <source>
        <dbReference type="ARBA" id="ARBA00022801"/>
    </source>
</evidence>
<dbReference type="eggNOG" id="KOG0351">
    <property type="taxonomic scope" value="Eukaryota"/>
</dbReference>
<dbReference type="GO" id="GO:0005524">
    <property type="term" value="F:ATP binding"/>
    <property type="evidence" value="ECO:0007669"/>
    <property type="project" value="UniProtKB-KW"/>
</dbReference>
<dbReference type="SUPFAM" id="SSF46785">
    <property type="entry name" value="Winged helix' DNA-binding domain"/>
    <property type="match status" value="1"/>
</dbReference>
<dbReference type="FunFam" id="1.10.10.10:FF:000495">
    <property type="entry name" value="RecQ family helicase MusN"/>
    <property type="match status" value="1"/>
</dbReference>
<dbReference type="InterPro" id="IPR001650">
    <property type="entry name" value="Helicase_C-like"/>
</dbReference>
<dbReference type="SMART" id="SM00490">
    <property type="entry name" value="HELICc"/>
    <property type="match status" value="1"/>
</dbReference>
<dbReference type="Pfam" id="PF00270">
    <property type="entry name" value="DEAD"/>
    <property type="match status" value="1"/>
</dbReference>
<evidence type="ECO:0000256" key="8">
    <source>
        <dbReference type="ARBA" id="ARBA00023125"/>
    </source>
</evidence>
<dbReference type="OMA" id="FRTHQKE"/>
<evidence type="ECO:0000256" key="6">
    <source>
        <dbReference type="ARBA" id="ARBA00022806"/>
    </source>
</evidence>
<dbReference type="CDD" id="cd18794">
    <property type="entry name" value="SF2_C_RecQ"/>
    <property type="match status" value="1"/>
</dbReference>
<feature type="region of interest" description="Disordered" evidence="14">
    <location>
        <begin position="1"/>
        <end position="112"/>
    </location>
</feature>
<evidence type="ECO:0000256" key="1">
    <source>
        <dbReference type="ARBA" id="ARBA00004123"/>
    </source>
</evidence>
<evidence type="ECO:0000256" key="14">
    <source>
        <dbReference type="SAM" id="MobiDB-lite"/>
    </source>
</evidence>
<feature type="compositionally biased region" description="Polar residues" evidence="14">
    <location>
        <begin position="978"/>
        <end position="996"/>
    </location>
</feature>
<evidence type="ECO:0000256" key="3">
    <source>
        <dbReference type="ARBA" id="ARBA00022741"/>
    </source>
</evidence>
<name>I2FZW0_USTHO</name>
<feature type="compositionally biased region" description="Low complexity" evidence="14">
    <location>
        <begin position="945"/>
        <end position="956"/>
    </location>
</feature>
<dbReference type="EC" id="5.6.2.4" evidence="13"/>
<dbReference type="Gene3D" id="3.40.50.300">
    <property type="entry name" value="P-loop containing nucleotide triphosphate hydrolases"/>
    <property type="match status" value="2"/>
</dbReference>
<organism evidence="17 18">
    <name type="scientific">Ustilago hordei</name>
    <name type="common">Barley covered smut fungus</name>
    <dbReference type="NCBI Taxonomy" id="120017"/>
    <lineage>
        <taxon>Eukaryota</taxon>
        <taxon>Fungi</taxon>
        <taxon>Dikarya</taxon>
        <taxon>Basidiomycota</taxon>
        <taxon>Ustilaginomycotina</taxon>
        <taxon>Ustilaginomycetes</taxon>
        <taxon>Ustilaginales</taxon>
        <taxon>Ustilaginaceae</taxon>
        <taxon>Ustilago</taxon>
    </lineage>
</organism>
<feature type="compositionally biased region" description="Low complexity" evidence="14">
    <location>
        <begin position="1029"/>
        <end position="1041"/>
    </location>
</feature>
<accession>I2FZW0</accession>
<dbReference type="FunFam" id="3.40.50.300:FF:001975">
    <property type="entry name" value="ATP-dependent DNA helicase"/>
    <property type="match status" value="1"/>
</dbReference>
<feature type="region of interest" description="Disordered" evidence="14">
    <location>
        <begin position="266"/>
        <end position="338"/>
    </location>
</feature>
<evidence type="ECO:0000256" key="13">
    <source>
        <dbReference type="ARBA" id="ARBA00034808"/>
    </source>
</evidence>
<keyword evidence="10" id="KW-0413">Isomerase</keyword>
<dbReference type="InterPro" id="IPR032284">
    <property type="entry name" value="RecQ_Zn-bd"/>
</dbReference>
<dbReference type="InterPro" id="IPR027417">
    <property type="entry name" value="P-loop_NTPase"/>
</dbReference>
<evidence type="ECO:0000313" key="18">
    <source>
        <dbReference type="Proteomes" id="UP000006174"/>
    </source>
</evidence>
<dbReference type="PROSITE" id="PS51194">
    <property type="entry name" value="HELICASE_CTER"/>
    <property type="match status" value="1"/>
</dbReference>
<protein>
    <recommendedName>
        <fullName evidence="13">DNA 3'-5' helicase</fullName>
        <ecNumber evidence="13">5.6.2.4</ecNumber>
    </recommendedName>
</protein>
<keyword evidence="9" id="KW-0234">DNA repair</keyword>
<keyword evidence="7" id="KW-0067">ATP-binding</keyword>
<keyword evidence="5" id="KW-0378">Hydrolase</keyword>
<dbReference type="PROSITE" id="PS00690">
    <property type="entry name" value="DEAH_ATP_HELICASE"/>
    <property type="match status" value="1"/>
</dbReference>
<dbReference type="SUPFAM" id="SSF52540">
    <property type="entry name" value="P-loop containing nucleoside triphosphate hydrolases"/>
    <property type="match status" value="1"/>
</dbReference>
<feature type="region of interest" description="Disordered" evidence="14">
    <location>
        <begin position="977"/>
        <end position="1055"/>
    </location>
</feature>
<feature type="compositionally biased region" description="Low complexity" evidence="14">
    <location>
        <begin position="1158"/>
        <end position="1168"/>
    </location>
</feature>
<dbReference type="PANTHER" id="PTHR13710:SF153">
    <property type="entry name" value="RECQ-LIKE DNA HELICASE BLM"/>
    <property type="match status" value="1"/>
</dbReference>
<feature type="region of interest" description="Disordered" evidence="14">
    <location>
        <begin position="1201"/>
        <end position="1252"/>
    </location>
</feature>
<dbReference type="GO" id="GO:0005737">
    <property type="term" value="C:cytoplasm"/>
    <property type="evidence" value="ECO:0007669"/>
    <property type="project" value="TreeGrafter"/>
</dbReference>
<dbReference type="InterPro" id="IPR011545">
    <property type="entry name" value="DEAD/DEAH_box_helicase_dom"/>
</dbReference>
<feature type="domain" description="Helicase C-terminal" evidence="16">
    <location>
        <begin position="635"/>
        <end position="782"/>
    </location>
</feature>
<reference evidence="17 18" key="1">
    <citation type="journal article" date="2012" name="Plant Cell">
        <title>Genome comparison of barley and maize smut fungi reveals targeted loss of RNA silencing components and species-specific presence of transposable elements.</title>
        <authorList>
            <person name="Laurie J.D."/>
            <person name="Ali S."/>
            <person name="Linning R."/>
            <person name="Mannhaupt G."/>
            <person name="Wong P."/>
            <person name="Gueldener U."/>
            <person name="Muensterkoetter M."/>
            <person name="Moore R."/>
            <person name="Kahmann R."/>
            <person name="Bakkeren G."/>
            <person name="Schirawski J."/>
        </authorList>
    </citation>
    <scope>NUCLEOTIDE SEQUENCE [LARGE SCALE GENOMIC DNA]</scope>
    <source>
        <strain evidence="18">Uh4875-4</strain>
    </source>
</reference>
<dbReference type="InterPro" id="IPR014001">
    <property type="entry name" value="Helicase_ATP-bd"/>
</dbReference>
<sequence>MSSLQAPPNFPYRRQEHSGSETIDLFDDDTDFADVKPCASRERPSPKRSTVEAEQPASAPKRPRSSELHPSPASTSKRDPHPSPSGSLHRPASMRSSSPVPSSSAHDPSYDHYSDEELMDLFRSHQQMFMNRVRSFDQLEQGWHGKDAWCRWIDHAESIKRFQDLLAKIADALLGRNPAGEPSASLSVKPSSATRQPTTPLPSNRPTPASSLDGQNGLPAQLSFTTRAESSSFQVVGGNIVTAPSRENATDATNSASSSWLLPGLASAATTPSDKSVQNPAPQDPFAALHPGVRIVNSDDDEDWSSVCSRSPEADRLPPANPGVAHSTSESGPTPIVIDDADNFEEEAPGGTARNEVQVQDLVDDVCDDEDDEDLPAEVQIAERGPSLQKPLTKKARLQMPTYPWTRSVWYELRHRFKLKLFRAHQLEAINHILNARDVFVLMPTGGGKSLCYQLPACVMQGKTDGLTVVVSPLLSLIQDQVRHLISLRIPATKLTGDMSSADKNKVCQAAIAGNIRLLYLTPEYIRQSGQAKTLFNDLYRQKKIARFIVDEAHCVSQWGHDFRPHYTELGELRLSYPDVPIMALTATANARVIKDVKECLRMKNVEHISQSFNRPNLEYQVRKKPKTNVKAMEEISSLILTSHKGQCGIIYCFSRESCETVAHDLSTQYGISAHHYHAKLSADDRAMVQQRWQKNEFQVIVATIAFGMGIDKPDVRFVIHHSVPKSLEGYYQETGRAGRDGKQSVCILYYSFGDISKMRSMIEKEEGKTQEAKDRALESLDQISRFCKNEIDCRRVQVLRYFGEDFSPEGCASTCDNCCRKTGSIRTEDVSEHAIKAVKLVQAITGKRSTWTLPHCVDVFHGSKVKKVREAGHDKAEMHGAGSKLPKAEIHRLFEHLVSEKALRLRDVRNRAGFNTSYLHVGEHAHKVLNGSRKVYMQFETGASNAGAAKAKNPSKQPRQARDEDFAEYDEDVHDISNVSLSPQDARGQPTSDTGTIEEIPAEMFDEDFHPDDDTDDDAPLNATSWSANARNTRNGGNAPAEEDEGDFEIDEGKSTDAVDSCFRDLQKVDADLARKENRSQDFLVNVSILWDMAVFRPNSLALARSILEKENAEFTKYAPCYFEVCQRYNRTPAVGGSNFESDFWGGTSPPQPPRSRPAAPSAHSSSGTPRGNRTAAPRKSATVVAANLGRFIYEEGDAGSNRTKAAATPRGTNRATPRVSPKTTILKTSTASNANGNDKPKPTSAAAAPLKRLTMAPPVFNGSGVGRLMITPMPLDPSQRAANRPRPS</sequence>
<comment type="caution">
    <text evidence="17">The sequence shown here is derived from an EMBL/GenBank/DDBJ whole genome shotgun (WGS) entry which is preliminary data.</text>
</comment>
<dbReference type="CDD" id="cd17920">
    <property type="entry name" value="DEXHc_RecQ"/>
    <property type="match status" value="1"/>
</dbReference>
<keyword evidence="3" id="KW-0547">Nucleotide-binding</keyword>
<evidence type="ECO:0000259" key="15">
    <source>
        <dbReference type="PROSITE" id="PS51192"/>
    </source>
</evidence>
<dbReference type="Proteomes" id="UP000006174">
    <property type="component" value="Unassembled WGS sequence"/>
</dbReference>